<comment type="caution">
    <text evidence="1">The sequence shown here is derived from an EMBL/GenBank/DDBJ whole genome shotgun (WGS) entry which is preliminary data.</text>
</comment>
<dbReference type="InterPro" id="IPR024078">
    <property type="entry name" value="LmbE-like_dom_sf"/>
</dbReference>
<evidence type="ECO:0000313" key="2">
    <source>
        <dbReference type="Proteomes" id="UP000177026"/>
    </source>
</evidence>
<dbReference type="Gene3D" id="3.40.50.10320">
    <property type="entry name" value="LmbE-like"/>
    <property type="match status" value="1"/>
</dbReference>
<gene>
    <name evidence="1" type="ORF">A2866_06780</name>
</gene>
<organism evidence="1 2">
    <name type="scientific">Candidatus Roizmanbacteria bacterium RIFCSPHIGHO2_01_FULL_39_8</name>
    <dbReference type="NCBI Taxonomy" id="1802033"/>
    <lineage>
        <taxon>Bacteria</taxon>
        <taxon>Candidatus Roizmaniibacteriota</taxon>
    </lineage>
</organism>
<evidence type="ECO:0008006" key="3">
    <source>
        <dbReference type="Google" id="ProtNLM"/>
    </source>
</evidence>
<dbReference type="Proteomes" id="UP000177026">
    <property type="component" value="Unassembled WGS sequence"/>
</dbReference>
<dbReference type="SUPFAM" id="SSF102588">
    <property type="entry name" value="LmbE-like"/>
    <property type="match status" value="1"/>
</dbReference>
<name>A0A1F7GU64_9BACT</name>
<reference evidence="1 2" key="1">
    <citation type="journal article" date="2016" name="Nat. Commun.">
        <title>Thousands of microbial genomes shed light on interconnected biogeochemical processes in an aquifer system.</title>
        <authorList>
            <person name="Anantharaman K."/>
            <person name="Brown C.T."/>
            <person name="Hug L.A."/>
            <person name="Sharon I."/>
            <person name="Castelle C.J."/>
            <person name="Probst A.J."/>
            <person name="Thomas B.C."/>
            <person name="Singh A."/>
            <person name="Wilkins M.J."/>
            <person name="Karaoz U."/>
            <person name="Brodie E.L."/>
            <person name="Williams K.H."/>
            <person name="Hubbard S.S."/>
            <person name="Banfield J.F."/>
        </authorList>
    </citation>
    <scope>NUCLEOTIDE SEQUENCE [LARGE SCALE GENOMIC DNA]</scope>
</reference>
<accession>A0A1F7GU64</accession>
<dbReference type="EMBL" id="MFZI01000005">
    <property type="protein sequence ID" value="OGK22156.1"/>
    <property type="molecule type" value="Genomic_DNA"/>
</dbReference>
<dbReference type="AlphaFoldDB" id="A0A1F7GU64"/>
<sequence>MDLLTKIVNEKLPCYFISPHLDDAILSAGSLISYLSDKTKVDILTVFTEASPKPYTRFCRKFMKICGYSDADIFFEDRRKEDETVCKKVNVNYKHLGLIDVAWRKKQNPSQIEKFLGRLLPEFIHLYPLGRNFMSGRIVEEDKLMISDIKKVFQSFTFHVSSFKQSVVFCPLAIGNHVDHVIVINICKQLFGANLIFWTDYPYINRGNTAEGFIKKRELKSFTWDKNLEKKRELILGYKTQIPALFPKSLPDMIPETFYAKI</sequence>
<evidence type="ECO:0000313" key="1">
    <source>
        <dbReference type="EMBL" id="OGK22156.1"/>
    </source>
</evidence>
<protein>
    <recommendedName>
        <fullName evidence="3">GlcNAc-PI de-N-acetylase</fullName>
    </recommendedName>
</protein>
<proteinExistence type="predicted"/>
<dbReference type="Pfam" id="PF02585">
    <property type="entry name" value="PIG-L"/>
    <property type="match status" value="1"/>
</dbReference>
<dbReference type="InterPro" id="IPR003737">
    <property type="entry name" value="GlcNAc_PI_deacetylase-related"/>
</dbReference>